<protein>
    <submittedName>
        <fullName evidence="12">Uncharacterized protein</fullName>
    </submittedName>
</protein>
<evidence type="ECO:0000313" key="12">
    <source>
        <dbReference type="EMBL" id="KGE72762.1"/>
    </source>
</evidence>
<dbReference type="SUPFAM" id="SSF51126">
    <property type="entry name" value="Pectin lyase-like"/>
    <property type="match status" value="1"/>
</dbReference>
<evidence type="ECO:0000259" key="11">
    <source>
        <dbReference type="Pfam" id="PF25849"/>
    </source>
</evidence>
<dbReference type="InterPro" id="IPR058953">
    <property type="entry name" value="PelX-like_N"/>
</dbReference>
<accession>A0A098R225</accession>
<comment type="caution">
    <text evidence="12">The sequence shown here is derived from an EMBL/GenBank/DDBJ whole genome shotgun (WGS) entry which is preliminary data.</text>
</comment>
<keyword evidence="9" id="KW-0812">Transmembrane</keyword>
<proteinExistence type="inferred from homology"/>
<keyword evidence="3" id="KW-0964">Secreted</keyword>
<dbReference type="InterPro" id="IPR052052">
    <property type="entry name" value="Polysaccharide_Lyase_9"/>
</dbReference>
<evidence type="ECO:0000256" key="2">
    <source>
        <dbReference type="ARBA" id="ARBA00004613"/>
    </source>
</evidence>
<keyword evidence="13" id="KW-1185">Reference proteome</keyword>
<evidence type="ECO:0000259" key="10">
    <source>
        <dbReference type="Pfam" id="PF13229"/>
    </source>
</evidence>
<dbReference type="GO" id="GO:0005576">
    <property type="term" value="C:extracellular region"/>
    <property type="evidence" value="ECO:0007669"/>
    <property type="project" value="UniProtKB-SubCell"/>
</dbReference>
<comment type="subcellular location">
    <subcellularLocation>
        <location evidence="2">Secreted</location>
    </subcellularLocation>
</comment>
<feature type="domain" description="Right handed beta helix" evidence="10">
    <location>
        <begin position="536"/>
        <end position="713"/>
    </location>
</feature>
<dbReference type="PANTHER" id="PTHR40088:SF1">
    <property type="entry name" value="PECTATE LYASE PEL9"/>
    <property type="match status" value="1"/>
</dbReference>
<evidence type="ECO:0000256" key="3">
    <source>
        <dbReference type="ARBA" id="ARBA00022525"/>
    </source>
</evidence>
<organism evidence="12 13">
    <name type="scientific">Spirochaeta lutea</name>
    <dbReference type="NCBI Taxonomy" id="1480694"/>
    <lineage>
        <taxon>Bacteria</taxon>
        <taxon>Pseudomonadati</taxon>
        <taxon>Spirochaetota</taxon>
        <taxon>Spirochaetia</taxon>
        <taxon>Spirochaetales</taxon>
        <taxon>Spirochaetaceae</taxon>
        <taxon>Spirochaeta</taxon>
    </lineage>
</organism>
<dbReference type="AlphaFoldDB" id="A0A098R225"/>
<dbReference type="GO" id="GO:0046872">
    <property type="term" value="F:metal ion binding"/>
    <property type="evidence" value="ECO:0007669"/>
    <property type="project" value="UniProtKB-KW"/>
</dbReference>
<dbReference type="Gene3D" id="2.160.20.10">
    <property type="entry name" value="Single-stranded right-handed beta-helix, Pectin lyase-like"/>
    <property type="match status" value="1"/>
</dbReference>
<evidence type="ECO:0000256" key="6">
    <source>
        <dbReference type="ARBA" id="ARBA00022837"/>
    </source>
</evidence>
<dbReference type="InterPro" id="IPR039448">
    <property type="entry name" value="Beta_helix"/>
</dbReference>
<evidence type="ECO:0000256" key="8">
    <source>
        <dbReference type="ARBA" id="ARBA00038263"/>
    </source>
</evidence>
<evidence type="ECO:0000256" key="5">
    <source>
        <dbReference type="ARBA" id="ARBA00022729"/>
    </source>
</evidence>
<gene>
    <name evidence="12" type="ORF">DC28_05850</name>
</gene>
<dbReference type="Pfam" id="PF25849">
    <property type="entry name" value="PelX_N"/>
    <property type="match status" value="1"/>
</dbReference>
<feature type="domain" description="Pectate disaccharide-lyase-like N-terminal" evidence="11">
    <location>
        <begin position="101"/>
        <end position="321"/>
    </location>
</feature>
<dbReference type="RefSeq" id="WP_052078514.1">
    <property type="nucleotide sequence ID" value="NZ_JNUP01000048.1"/>
</dbReference>
<dbReference type="eggNOG" id="COG2755">
    <property type="taxonomic scope" value="Bacteria"/>
</dbReference>
<evidence type="ECO:0000256" key="7">
    <source>
        <dbReference type="ARBA" id="ARBA00023239"/>
    </source>
</evidence>
<dbReference type="GO" id="GO:0016837">
    <property type="term" value="F:carbon-oxygen lyase activity, acting on polysaccharides"/>
    <property type="evidence" value="ECO:0007669"/>
    <property type="project" value="TreeGrafter"/>
</dbReference>
<comment type="cofactor">
    <cofactor evidence="1">
        <name>Ca(2+)</name>
        <dbReference type="ChEBI" id="CHEBI:29108"/>
    </cofactor>
</comment>
<dbReference type="InterPro" id="IPR011050">
    <property type="entry name" value="Pectin_lyase_fold/virulence"/>
</dbReference>
<dbReference type="EMBL" id="JNUP01000048">
    <property type="protein sequence ID" value="KGE72762.1"/>
    <property type="molecule type" value="Genomic_DNA"/>
</dbReference>
<evidence type="ECO:0000256" key="4">
    <source>
        <dbReference type="ARBA" id="ARBA00022723"/>
    </source>
</evidence>
<evidence type="ECO:0000256" key="9">
    <source>
        <dbReference type="SAM" id="Phobius"/>
    </source>
</evidence>
<keyword evidence="9" id="KW-1133">Transmembrane helix</keyword>
<dbReference type="PANTHER" id="PTHR40088">
    <property type="entry name" value="PECTATE LYASE (EUROFUNG)"/>
    <property type="match status" value="1"/>
</dbReference>
<dbReference type="Pfam" id="PF13229">
    <property type="entry name" value="Beta_helix"/>
    <property type="match status" value="1"/>
</dbReference>
<dbReference type="Proteomes" id="UP000029692">
    <property type="component" value="Unassembled WGS sequence"/>
</dbReference>
<dbReference type="InterPro" id="IPR012334">
    <property type="entry name" value="Pectin_lyas_fold"/>
</dbReference>
<comment type="similarity">
    <text evidence="8">Belongs to the polysaccharide lyase 9 family.</text>
</comment>
<dbReference type="STRING" id="1480694.DC28_05850"/>
<keyword evidence="9" id="KW-0472">Membrane</keyword>
<sequence>MKRRQVLTTSPGDSHAGVLKSRRAESRRVLAVLLLLGSILLAPGCEIYSEYNPSSSQEIDFLEDAHRLVFGTSTGDITENFVTVNDDETVRLYARNDNNNAGKIAGSEDGITFLFREVGTDKNFKLSADVEILHFGGVGTSGETTSNGQEGFGLMARDYVPQYPGATMADLQGAAEYRAGSTGGSGNMVMLGGIKRGVRAAVRSGVTGGRDVITDPQTLSDASQSRIQWWPEELTDYSPYPTLEDRPDFPSKGLVYRLTLEKNNNGFISTIHPPPGKGSFQEYFIPEPDVLSVIQEDYFYVGLFAARSADILVSNISYSESLASQDAPREQPEPEIFTPEFSVLSPRTNSDGQYTLYARSNVRGYISLRQNGIMVEGAEYAPGTWMTEPTSAAVEPFMLFEVPVYQLEPGDTTFQVMFYPEVEQDYALSDVQPISKTLTVERRSYGSVSTPIYVSPGGSRYNHGTQASPLDIQTAISFVLPGQTIIMTEGTYNLRSLEIPRYNNGRYGSPKRIEAETRDRVFVDFQKNIQATGAVLGGNYWEISGIHIRNTPDKVKGFVVMGSNNLVEWVQTYNHGDTGLQISGRSAEPKSMWPRNNTIRYSESYNNKDAAQTDADGFAAKLTVGEGNRFEWCIAHNNGDDGWDLFTKKETGAIQPVVIQYCIAYRNGILMDGTKTQAGRNGFKLGGEGLAVPHQVSHSLAFQNGAHGFTSNSNPAIQLDHVTSFDNGGEFSIKVGADSRNFTIYDGSNNVRGLAATIEGLLSLYSDPTEEDGTNRREDKVYLRYPVDGFAWYGEGTGSTRGTATQNINGTTLTVSDVLDTQVPLWTEDRSQRAAAGQQGFIRRNSDGTFDLGEFLRLRTGAVATPVGAYELYE</sequence>
<keyword evidence="7" id="KW-0456">Lyase</keyword>
<evidence type="ECO:0000313" key="13">
    <source>
        <dbReference type="Proteomes" id="UP000029692"/>
    </source>
</evidence>
<name>A0A098R225_9SPIO</name>
<keyword evidence="6" id="KW-0106">Calcium</keyword>
<feature type="transmembrane region" description="Helical" evidence="9">
    <location>
        <begin position="29"/>
        <end position="49"/>
    </location>
</feature>
<reference evidence="12 13" key="1">
    <citation type="submission" date="2014-05" db="EMBL/GenBank/DDBJ databases">
        <title>De novo Genome Sequence of Spirocheata sp.</title>
        <authorList>
            <person name="Shivani Y."/>
            <person name="Subhash Y."/>
            <person name="Tushar L."/>
            <person name="Sasikala C."/>
            <person name="Ramana C.V."/>
        </authorList>
    </citation>
    <scope>NUCLEOTIDE SEQUENCE [LARGE SCALE GENOMIC DNA]</scope>
    <source>
        <strain evidence="12 13">JC230</strain>
    </source>
</reference>
<evidence type="ECO:0000256" key="1">
    <source>
        <dbReference type="ARBA" id="ARBA00001913"/>
    </source>
</evidence>
<keyword evidence="4" id="KW-0479">Metal-binding</keyword>
<keyword evidence="5" id="KW-0732">Signal</keyword>